<keyword evidence="2" id="KW-1185">Reference proteome</keyword>
<proteinExistence type="predicted"/>
<name>A0A6F8XBM6_9GAMM</name>
<organism evidence="1 2">
    <name type="scientific">Vreelandella aquamarina</name>
    <dbReference type="NCBI Taxonomy" id="77097"/>
    <lineage>
        <taxon>Bacteria</taxon>
        <taxon>Pseudomonadati</taxon>
        <taxon>Pseudomonadota</taxon>
        <taxon>Gammaproteobacteria</taxon>
        <taxon>Oceanospirillales</taxon>
        <taxon>Halomonadaceae</taxon>
        <taxon>Vreelandella</taxon>
    </lineage>
</organism>
<dbReference type="AlphaFoldDB" id="A0A6F8XBM6"/>
<gene>
    <name evidence="1" type="ORF">HMEPL2_11240</name>
</gene>
<dbReference type="EMBL" id="AP022869">
    <property type="protein sequence ID" value="BCB70773.1"/>
    <property type="molecule type" value="Genomic_DNA"/>
</dbReference>
<reference evidence="1 2" key="1">
    <citation type="submission" date="2020-03" db="EMBL/GenBank/DDBJ databases">
        <title>Complete Genome Sequence of Halomonas meridiana strain Eplume2, isolated from hydrothermal-plume in the north east Pacific Ocean.</title>
        <authorList>
            <person name="Kurihara Y."/>
            <person name="Kawai S."/>
            <person name="Sakai A."/>
            <person name="Galipon J."/>
            <person name="Arakawa K."/>
        </authorList>
    </citation>
    <scope>NUCLEOTIDE SEQUENCE [LARGE SCALE GENOMIC DNA]</scope>
    <source>
        <strain evidence="1 2">Eplume2</strain>
    </source>
</reference>
<dbReference type="Proteomes" id="UP000501053">
    <property type="component" value="Chromosome"/>
</dbReference>
<protein>
    <submittedName>
        <fullName evidence="1">Uncharacterized protein</fullName>
    </submittedName>
</protein>
<evidence type="ECO:0000313" key="2">
    <source>
        <dbReference type="Proteomes" id="UP000501053"/>
    </source>
</evidence>
<dbReference type="RefSeq" id="WP_172514671.1">
    <property type="nucleotide sequence ID" value="NZ_AP022869.1"/>
</dbReference>
<accession>A0A6F8XBM6</accession>
<sequence>MCESAFISKLSTSEAHECVFQIKSYYKDSNTIKVHFTATDGGDLRVKVGSTNIFTMQWRKTNQRFFCRIYTSTGHCHLPCTDEFVKSQTTPTTTERLKCEFWYQPGKTQGVLINCIDAAIEEFMSKQ</sequence>
<evidence type="ECO:0000313" key="1">
    <source>
        <dbReference type="EMBL" id="BCB70773.1"/>
    </source>
</evidence>